<evidence type="ECO:0000256" key="3">
    <source>
        <dbReference type="SAM" id="Phobius"/>
    </source>
</evidence>
<feature type="region of interest" description="Disordered" evidence="2">
    <location>
        <begin position="230"/>
        <end position="258"/>
    </location>
</feature>
<dbReference type="GO" id="GO:0030424">
    <property type="term" value="C:axon"/>
    <property type="evidence" value="ECO:0007669"/>
    <property type="project" value="TreeGrafter"/>
</dbReference>
<keyword evidence="1" id="KW-0393">Immunoglobulin domain</keyword>
<dbReference type="OrthoDB" id="9932757at2759"/>
<evidence type="ECO:0000256" key="1">
    <source>
        <dbReference type="ARBA" id="ARBA00023319"/>
    </source>
</evidence>
<dbReference type="GO" id="GO:0070593">
    <property type="term" value="P:dendrite self-avoidance"/>
    <property type="evidence" value="ECO:0007669"/>
    <property type="project" value="TreeGrafter"/>
</dbReference>
<feature type="non-terminal residue" evidence="5">
    <location>
        <position position="1"/>
    </location>
</feature>
<dbReference type="PROSITE" id="PS50835">
    <property type="entry name" value="IG_LIKE"/>
    <property type="match status" value="2"/>
</dbReference>
<dbReference type="GO" id="GO:0007156">
    <property type="term" value="P:homophilic cell adhesion via plasma membrane adhesion molecules"/>
    <property type="evidence" value="ECO:0007669"/>
    <property type="project" value="TreeGrafter"/>
</dbReference>
<evidence type="ECO:0000259" key="4">
    <source>
        <dbReference type="PROSITE" id="PS50835"/>
    </source>
</evidence>
<dbReference type="GO" id="GO:0007411">
    <property type="term" value="P:axon guidance"/>
    <property type="evidence" value="ECO:0007669"/>
    <property type="project" value="TreeGrafter"/>
</dbReference>
<dbReference type="GO" id="GO:0098632">
    <property type="term" value="F:cell-cell adhesion mediator activity"/>
    <property type="evidence" value="ECO:0007669"/>
    <property type="project" value="TreeGrafter"/>
</dbReference>
<keyword evidence="6" id="KW-1185">Reference proteome</keyword>
<accession>A0A7L3N675</accession>
<comment type="caution">
    <text evidence="5">The sequence shown here is derived from an EMBL/GenBank/DDBJ whole genome shotgun (WGS) entry which is preliminary data.</text>
</comment>
<dbReference type="FunFam" id="2.60.40.10:FF:001012">
    <property type="entry name" value="Embigin"/>
    <property type="match status" value="1"/>
</dbReference>
<dbReference type="SUPFAM" id="SSF48726">
    <property type="entry name" value="Immunoglobulin"/>
    <property type="match status" value="1"/>
</dbReference>
<dbReference type="GO" id="GO:0005886">
    <property type="term" value="C:plasma membrane"/>
    <property type="evidence" value="ECO:0007669"/>
    <property type="project" value="TreeGrafter"/>
</dbReference>
<feature type="non-terminal residue" evidence="5">
    <location>
        <position position="258"/>
    </location>
</feature>
<protein>
    <submittedName>
        <fullName evidence="5">EMB protein</fullName>
    </submittedName>
</protein>
<dbReference type="InterPro" id="IPR003599">
    <property type="entry name" value="Ig_sub"/>
</dbReference>
<dbReference type="PANTHER" id="PTHR10075:SF4">
    <property type="entry name" value="EMBIGIN"/>
    <property type="match status" value="1"/>
</dbReference>
<dbReference type="InterPro" id="IPR013783">
    <property type="entry name" value="Ig-like_fold"/>
</dbReference>
<gene>
    <name evidence="5" type="primary">Emb</name>
    <name evidence="5" type="ORF">OREMEL_R04360</name>
</gene>
<dbReference type="AlphaFoldDB" id="A0A7L3N675"/>
<dbReference type="Pfam" id="PF08204">
    <property type="entry name" value="V-set_CD47"/>
    <property type="match status" value="1"/>
</dbReference>
<evidence type="ECO:0000313" key="5">
    <source>
        <dbReference type="EMBL" id="NXU74092.1"/>
    </source>
</evidence>
<proteinExistence type="predicted"/>
<dbReference type="InterPro" id="IPR007110">
    <property type="entry name" value="Ig-like_dom"/>
</dbReference>
<sequence length="258" mass="29604">QFYKLLLGDSRSSMERHITLHSATAIELSCRLSKKYSHLKNPQVSWKRGNETIGNVHKTGNSWNIRLEVLDSSKLGSYSCNLIGEEISSMVHLQLPKIDENKKPIISYEGDTAVMICKSHDYTPLSWTWYMTNRSKQVAINDSLADKYVIDRKPTNVTHLKIRKVTEEDDGVYWCEAAFKLGKSKGKQQLIVLSFLVPLKPFLGVVAEVIVFLTVVFLYELYSKRKVNAEDEKEFDQVEQLKTEEKSGLEKSSARQRR</sequence>
<evidence type="ECO:0000313" key="6">
    <source>
        <dbReference type="Proteomes" id="UP000579904"/>
    </source>
</evidence>
<keyword evidence="3" id="KW-0472">Membrane</keyword>
<dbReference type="Pfam" id="PF13927">
    <property type="entry name" value="Ig_3"/>
    <property type="match status" value="1"/>
</dbReference>
<reference evidence="5 6" key="1">
    <citation type="submission" date="2019-09" db="EMBL/GenBank/DDBJ databases">
        <title>Bird 10,000 Genomes (B10K) Project - Family phase.</title>
        <authorList>
            <person name="Zhang G."/>
        </authorList>
    </citation>
    <scope>NUCLEOTIDE SEQUENCE [LARGE SCALE GENOMIC DNA]</scope>
    <source>
        <strain evidence="5">OUT-0002</strain>
    </source>
</reference>
<keyword evidence="3" id="KW-0812">Transmembrane</keyword>
<feature type="transmembrane region" description="Helical" evidence="3">
    <location>
        <begin position="190"/>
        <end position="219"/>
    </location>
</feature>
<name>A0A7L3N675_9AVES</name>
<dbReference type="Gene3D" id="2.60.40.10">
    <property type="entry name" value="Immunoglobulins"/>
    <property type="match status" value="1"/>
</dbReference>
<organism evidence="5 6">
    <name type="scientific">Oreotrochilus melanogaster</name>
    <dbReference type="NCBI Taxonomy" id="689266"/>
    <lineage>
        <taxon>Eukaryota</taxon>
        <taxon>Metazoa</taxon>
        <taxon>Chordata</taxon>
        <taxon>Craniata</taxon>
        <taxon>Vertebrata</taxon>
        <taxon>Euteleostomi</taxon>
        <taxon>Archelosauria</taxon>
        <taxon>Archosauria</taxon>
        <taxon>Dinosauria</taxon>
        <taxon>Saurischia</taxon>
        <taxon>Theropoda</taxon>
        <taxon>Coelurosauria</taxon>
        <taxon>Aves</taxon>
        <taxon>Neognathae</taxon>
        <taxon>Neoaves</taxon>
        <taxon>Strisores</taxon>
        <taxon>Apodiformes</taxon>
        <taxon>Trochilidae</taxon>
        <taxon>Oreotrochilus</taxon>
    </lineage>
</organism>
<keyword evidence="3" id="KW-1133">Transmembrane helix</keyword>
<dbReference type="PANTHER" id="PTHR10075">
    <property type="entry name" value="BASIGIN RELATED"/>
    <property type="match status" value="1"/>
</dbReference>
<dbReference type="InterPro" id="IPR013270">
    <property type="entry name" value="CD47_Vset"/>
</dbReference>
<dbReference type="InterPro" id="IPR003598">
    <property type="entry name" value="Ig_sub2"/>
</dbReference>
<dbReference type="SMART" id="SM00408">
    <property type="entry name" value="IGc2"/>
    <property type="match status" value="1"/>
</dbReference>
<dbReference type="EMBL" id="VZUB01003273">
    <property type="protein sequence ID" value="NXU74092.1"/>
    <property type="molecule type" value="Genomic_DNA"/>
</dbReference>
<feature type="domain" description="Ig-like" evidence="4">
    <location>
        <begin position="26"/>
        <end position="80"/>
    </location>
</feature>
<feature type="domain" description="Ig-like" evidence="4">
    <location>
        <begin position="96"/>
        <end position="194"/>
    </location>
</feature>
<dbReference type="CDD" id="cd00096">
    <property type="entry name" value="Ig"/>
    <property type="match status" value="1"/>
</dbReference>
<dbReference type="SMART" id="SM00409">
    <property type="entry name" value="IG"/>
    <property type="match status" value="2"/>
</dbReference>
<evidence type="ECO:0000256" key="2">
    <source>
        <dbReference type="SAM" id="MobiDB-lite"/>
    </source>
</evidence>
<dbReference type="Proteomes" id="UP000579904">
    <property type="component" value="Unassembled WGS sequence"/>
</dbReference>
<dbReference type="InterPro" id="IPR036179">
    <property type="entry name" value="Ig-like_dom_sf"/>
</dbReference>